<evidence type="ECO:0000313" key="8">
    <source>
        <dbReference type="Proteomes" id="UP000620559"/>
    </source>
</evidence>
<keyword evidence="8" id="KW-1185">Reference proteome</keyword>
<organism evidence="7 8">
    <name type="scientific">Plectonema cf. radiosum LEGE 06105</name>
    <dbReference type="NCBI Taxonomy" id="945769"/>
    <lineage>
        <taxon>Bacteria</taxon>
        <taxon>Bacillati</taxon>
        <taxon>Cyanobacteriota</taxon>
        <taxon>Cyanophyceae</taxon>
        <taxon>Oscillatoriophycideae</taxon>
        <taxon>Oscillatoriales</taxon>
        <taxon>Microcoleaceae</taxon>
        <taxon>Plectonema</taxon>
    </lineage>
</organism>
<evidence type="ECO:0000256" key="6">
    <source>
        <dbReference type="SAM" id="Phobius"/>
    </source>
</evidence>
<evidence type="ECO:0000256" key="5">
    <source>
        <dbReference type="ARBA" id="ARBA00023136"/>
    </source>
</evidence>
<evidence type="ECO:0000313" key="7">
    <source>
        <dbReference type="EMBL" id="MBE9216001.1"/>
    </source>
</evidence>
<accession>A0A8J7K3R3</accession>
<protein>
    <submittedName>
        <fullName evidence="7">Dicarboxylate/amino acid:cation symporter</fullName>
    </submittedName>
</protein>
<dbReference type="PANTHER" id="PTHR42865:SF10">
    <property type="entry name" value="SODIUM:DICARBOXYLATE SYMPORTER FAMILY PROTEIN"/>
    <property type="match status" value="1"/>
</dbReference>
<comment type="subcellular location">
    <subcellularLocation>
        <location evidence="1">Membrane</location>
        <topology evidence="1">Multi-pass membrane protein</topology>
    </subcellularLocation>
</comment>
<keyword evidence="4 6" id="KW-1133">Transmembrane helix</keyword>
<proteinExistence type="predicted"/>
<feature type="transmembrane region" description="Helical" evidence="6">
    <location>
        <begin position="239"/>
        <end position="262"/>
    </location>
</feature>
<feature type="transmembrane region" description="Helical" evidence="6">
    <location>
        <begin position="203"/>
        <end position="227"/>
    </location>
</feature>
<keyword evidence="5 6" id="KW-0472">Membrane</keyword>
<evidence type="ECO:0000256" key="1">
    <source>
        <dbReference type="ARBA" id="ARBA00004141"/>
    </source>
</evidence>
<dbReference type="Proteomes" id="UP000620559">
    <property type="component" value="Unassembled WGS sequence"/>
</dbReference>
<dbReference type="InterPro" id="IPR001991">
    <property type="entry name" value="Na-dicarboxylate_symporter"/>
</dbReference>
<gene>
    <name evidence="7" type="ORF">IQ247_25625</name>
</gene>
<comment type="caution">
    <text evidence="7">The sequence shown here is derived from an EMBL/GenBank/DDBJ whole genome shotgun (WGS) entry which is preliminary data.</text>
</comment>
<dbReference type="Gene3D" id="1.10.3860.10">
    <property type="entry name" value="Sodium:dicarboxylate symporter"/>
    <property type="match status" value="1"/>
</dbReference>
<name>A0A8J7K3R3_9CYAN</name>
<evidence type="ECO:0000256" key="3">
    <source>
        <dbReference type="ARBA" id="ARBA00022692"/>
    </source>
</evidence>
<dbReference type="EMBL" id="JADEWL010000131">
    <property type="protein sequence ID" value="MBE9216001.1"/>
    <property type="molecule type" value="Genomic_DNA"/>
</dbReference>
<dbReference type="GO" id="GO:0005886">
    <property type="term" value="C:plasma membrane"/>
    <property type="evidence" value="ECO:0007669"/>
    <property type="project" value="TreeGrafter"/>
</dbReference>
<feature type="transmembrane region" description="Helical" evidence="6">
    <location>
        <begin position="350"/>
        <end position="370"/>
    </location>
</feature>
<dbReference type="RefSeq" id="WP_193924329.1">
    <property type="nucleotide sequence ID" value="NZ_JADEWL010000131.1"/>
</dbReference>
<dbReference type="GO" id="GO:0015293">
    <property type="term" value="F:symporter activity"/>
    <property type="evidence" value="ECO:0007669"/>
    <property type="project" value="InterPro"/>
</dbReference>
<feature type="transmembrane region" description="Helical" evidence="6">
    <location>
        <begin position="165"/>
        <end position="182"/>
    </location>
</feature>
<feature type="transmembrane region" description="Helical" evidence="6">
    <location>
        <begin position="21"/>
        <end position="39"/>
    </location>
</feature>
<reference evidence="7" key="1">
    <citation type="submission" date="2020-10" db="EMBL/GenBank/DDBJ databases">
        <authorList>
            <person name="Castelo-Branco R."/>
            <person name="Eusebio N."/>
            <person name="Adriana R."/>
            <person name="Vieira A."/>
            <person name="Brugerolle De Fraissinette N."/>
            <person name="Rezende De Castro R."/>
            <person name="Schneider M.P."/>
            <person name="Vasconcelos V."/>
            <person name="Leao P.N."/>
        </authorList>
    </citation>
    <scope>NUCLEOTIDE SEQUENCE</scope>
    <source>
        <strain evidence="7">LEGE 06105</strain>
    </source>
</reference>
<evidence type="ECO:0000256" key="4">
    <source>
        <dbReference type="ARBA" id="ARBA00022989"/>
    </source>
</evidence>
<dbReference type="InterPro" id="IPR036458">
    <property type="entry name" value="Na:dicarbo_symporter_sf"/>
</dbReference>
<feature type="transmembrane region" description="Helical" evidence="6">
    <location>
        <begin position="51"/>
        <end position="77"/>
    </location>
</feature>
<feature type="transmembrane region" description="Helical" evidence="6">
    <location>
        <begin position="89"/>
        <end position="111"/>
    </location>
</feature>
<dbReference type="SUPFAM" id="SSF118215">
    <property type="entry name" value="Proton glutamate symport protein"/>
    <property type="match status" value="1"/>
</dbReference>
<feature type="transmembrane region" description="Helical" evidence="6">
    <location>
        <begin position="376"/>
        <end position="398"/>
    </location>
</feature>
<evidence type="ECO:0000256" key="2">
    <source>
        <dbReference type="ARBA" id="ARBA00022448"/>
    </source>
</evidence>
<sequence>MNKPEKTINQHSISENSWQSEVMIWGITILLAAILGIVLDGQSQLIEYLTLPAFLVLKILVALAIPMFFLVIIYNLITIKIPGKTWRNLLFPLFSNTTLAILIGFVVAHLFHPGSWGNLITLNIVKPVQPTLDPSNIENFWDAILGIIQNLVPTSLVEPLVNNNVIQIIVVAFSLGIVLRAIKSEQIIQKKTDYQPLENVIEVLLEAVKVILRWVIKLLPLAVFGILLKNIVTQGFAPLLSLVMFVLTILVALFIQACYYLFIIKLGSSVKPVEFLRQGSEVFREAFISASSSSTLPMAHKVFRDKIPLTPEASGLGVFVGAKLNKDGTIILMVTSVLYISQMLGQNLSLGQLFFLILASIFASIGSAGIPNAGLVTLTLVFTAVNLPIDYIAVILSVEWFIDKFYTLINVMGYMTVSVLLHGKKPLS</sequence>
<dbReference type="Pfam" id="PF00375">
    <property type="entry name" value="SDF"/>
    <property type="match status" value="1"/>
</dbReference>
<dbReference type="AlphaFoldDB" id="A0A8J7K3R3"/>
<dbReference type="PRINTS" id="PR00173">
    <property type="entry name" value="EDTRNSPORT"/>
</dbReference>
<keyword evidence="3 6" id="KW-0812">Transmembrane</keyword>
<dbReference type="PANTHER" id="PTHR42865">
    <property type="entry name" value="PROTON/GLUTAMATE-ASPARTATE SYMPORTER"/>
    <property type="match status" value="1"/>
</dbReference>
<keyword evidence="2" id="KW-0813">Transport</keyword>